<gene>
    <name evidence="1" type="ORF">SAMN05421743_10991</name>
</gene>
<dbReference type="InterPro" id="IPR036410">
    <property type="entry name" value="HSP_DnaJ_Cys-rich_dom_sf"/>
</dbReference>
<dbReference type="AlphaFoldDB" id="A0A1H4EIN4"/>
<dbReference type="EMBL" id="FNQR01000009">
    <property type="protein sequence ID" value="SEA84883.1"/>
    <property type="molecule type" value="Genomic_DNA"/>
</dbReference>
<dbReference type="STRING" id="571932.SAMN05421743_10991"/>
<protein>
    <submittedName>
        <fullName evidence="1">Uncharacterized protein</fullName>
    </submittedName>
</protein>
<reference evidence="1 2" key="1">
    <citation type="submission" date="2016-10" db="EMBL/GenBank/DDBJ databases">
        <authorList>
            <person name="de Groot N.N."/>
        </authorList>
    </citation>
    <scope>NUCLEOTIDE SEQUENCE [LARGE SCALE GENOMIC DNA]</scope>
    <source>
        <strain evidence="1 2">CCM7597</strain>
    </source>
</reference>
<keyword evidence="2" id="KW-1185">Reference proteome</keyword>
<sequence length="58" mass="6405">MVDRNQICKACDGAGLLMDDEEWKYTCSVCGGSGMMTLGKNTEPNGQMDVDEMNRILE</sequence>
<proteinExistence type="predicted"/>
<accession>A0A1H4EIN4</accession>
<dbReference type="SUPFAM" id="SSF57938">
    <property type="entry name" value="DnaJ/Hsp40 cysteine-rich domain"/>
    <property type="match status" value="1"/>
</dbReference>
<dbReference type="Proteomes" id="UP000198584">
    <property type="component" value="Unassembled WGS sequence"/>
</dbReference>
<organism evidence="1 2">
    <name type="scientific">Thalassobacillus cyri</name>
    <dbReference type="NCBI Taxonomy" id="571932"/>
    <lineage>
        <taxon>Bacteria</taxon>
        <taxon>Bacillati</taxon>
        <taxon>Bacillota</taxon>
        <taxon>Bacilli</taxon>
        <taxon>Bacillales</taxon>
        <taxon>Bacillaceae</taxon>
        <taxon>Thalassobacillus</taxon>
    </lineage>
</organism>
<evidence type="ECO:0000313" key="2">
    <source>
        <dbReference type="Proteomes" id="UP000198584"/>
    </source>
</evidence>
<name>A0A1H4EIN4_9BACI</name>
<dbReference type="Gene3D" id="6.20.20.10">
    <property type="match status" value="1"/>
</dbReference>
<evidence type="ECO:0000313" key="1">
    <source>
        <dbReference type="EMBL" id="SEA84883.1"/>
    </source>
</evidence>
<dbReference type="RefSeq" id="WP_176791493.1">
    <property type="nucleotide sequence ID" value="NZ_FNQR01000009.1"/>
</dbReference>